<dbReference type="Gene3D" id="2.60.120.260">
    <property type="entry name" value="Galactose-binding domain-like"/>
    <property type="match status" value="1"/>
</dbReference>
<keyword evidence="3" id="KW-1185">Reference proteome</keyword>
<accession>A0ABR2KVZ7</accession>
<feature type="domain" description="F5/8 type C" evidence="1">
    <location>
        <begin position="275"/>
        <end position="428"/>
    </location>
</feature>
<dbReference type="InterPro" id="IPR008979">
    <property type="entry name" value="Galactose-bd-like_sf"/>
</dbReference>
<dbReference type="InterPro" id="IPR011333">
    <property type="entry name" value="SKP1/BTB/POZ_sf"/>
</dbReference>
<protein>
    <recommendedName>
        <fullName evidence="1">F5/8 type C domain-containing protein</fullName>
    </recommendedName>
</protein>
<dbReference type="InterPro" id="IPR000421">
    <property type="entry name" value="FA58C"/>
</dbReference>
<dbReference type="SUPFAM" id="SSF54695">
    <property type="entry name" value="POZ domain"/>
    <property type="match status" value="1"/>
</dbReference>
<dbReference type="Pfam" id="PF00754">
    <property type="entry name" value="F5_F8_type_C"/>
    <property type="match status" value="1"/>
</dbReference>
<gene>
    <name evidence="2" type="ORF">M9Y10_023408</name>
</gene>
<evidence type="ECO:0000259" key="1">
    <source>
        <dbReference type="PROSITE" id="PS50022"/>
    </source>
</evidence>
<comment type="caution">
    <text evidence="2">The sequence shown here is derived from an EMBL/GenBank/DDBJ whole genome shotgun (WGS) entry which is preliminary data.</text>
</comment>
<dbReference type="PROSITE" id="PS50022">
    <property type="entry name" value="FA58C_3"/>
    <property type="match status" value="1"/>
</dbReference>
<dbReference type="Proteomes" id="UP001470230">
    <property type="component" value="Unassembled WGS sequence"/>
</dbReference>
<dbReference type="SUPFAM" id="SSF49785">
    <property type="entry name" value="Galactose-binding domain-like"/>
    <property type="match status" value="1"/>
</dbReference>
<organism evidence="2 3">
    <name type="scientific">Tritrichomonas musculus</name>
    <dbReference type="NCBI Taxonomy" id="1915356"/>
    <lineage>
        <taxon>Eukaryota</taxon>
        <taxon>Metamonada</taxon>
        <taxon>Parabasalia</taxon>
        <taxon>Tritrichomonadida</taxon>
        <taxon>Tritrichomonadidae</taxon>
        <taxon>Tritrichomonas</taxon>
    </lineage>
</organism>
<dbReference type="PANTHER" id="PTHR47457">
    <property type="entry name" value="OS05G0345500 PROTEIN"/>
    <property type="match status" value="1"/>
</dbReference>
<evidence type="ECO:0000313" key="3">
    <source>
        <dbReference type="Proteomes" id="UP001470230"/>
    </source>
</evidence>
<reference evidence="2 3" key="1">
    <citation type="submission" date="2024-04" db="EMBL/GenBank/DDBJ databases">
        <title>Tritrichomonas musculus Genome.</title>
        <authorList>
            <person name="Alves-Ferreira E."/>
            <person name="Grigg M."/>
            <person name="Lorenzi H."/>
            <person name="Galac M."/>
        </authorList>
    </citation>
    <scope>NUCLEOTIDE SEQUENCE [LARGE SCALE GENOMIC DNA]</scope>
    <source>
        <strain evidence="2 3">EAF2021</strain>
    </source>
</reference>
<name>A0ABR2KVZ7_9EUKA</name>
<dbReference type="EMBL" id="JAPFFF010000003">
    <property type="protein sequence ID" value="KAK8894966.1"/>
    <property type="molecule type" value="Genomic_DNA"/>
</dbReference>
<proteinExistence type="predicted"/>
<evidence type="ECO:0000313" key="2">
    <source>
        <dbReference type="EMBL" id="KAK8894966.1"/>
    </source>
</evidence>
<sequence>MDKKHPILLSSKGLSRLSNVPSSDMIDIIVGSTTYPVDIHLACYISPLISQMILSDPLLDKFHFSDIDEEQFKLILDLMSGHPIIIDDDNVDFLIRAGQIFDNRELIELCLKFVNQPLKLSNVLSKITRKYEFKIDYSSEVEFAASNLFEFEDEDLMKLELPILKSLLSCRRLQIRNESWLFSFVLTLIEMHGDDYRCLLGYVNFEALSDREMIDFINMIYLDDIDGVLWSALSRRLMKNVANATGRSQRTTKCFSILSSKTEYYPYQDNKSFDGVFSNLSKKYGNLCENGIVKMSSSGNISMPPNEIIDHNFTGYWYSTNFPNSWVMIDFGSQLRIKPSAYSLRSAHFMPCVVEHLKSWVLEGSSDAKNWSELDRQKNTQDLNGDFKFKTWQCKELDSFRYIRLRQTSKNHHNSHFLFLNNIELFGTLIVEEHEVQKANNLNNSSSEEEEEEDFV</sequence>
<dbReference type="Gene3D" id="3.30.710.10">
    <property type="entry name" value="Potassium Channel Kv1.1, Chain A"/>
    <property type="match status" value="1"/>
</dbReference>
<dbReference type="PANTHER" id="PTHR47457:SF1">
    <property type="entry name" value="BTB DOMAIN-CONTAINING PROTEIN-RELATED"/>
    <property type="match status" value="1"/>
</dbReference>